<feature type="domain" description="DnaJ homologue subfamily C member 28 conserved" evidence="1">
    <location>
        <begin position="14"/>
        <end position="83"/>
    </location>
</feature>
<gene>
    <name evidence="2" type="ORF">GCM10023320_26110</name>
</gene>
<evidence type="ECO:0000259" key="1">
    <source>
        <dbReference type="Pfam" id="PF09350"/>
    </source>
</evidence>
<name>A0ABP9NH46_9PSEU</name>
<dbReference type="Proteomes" id="UP001500804">
    <property type="component" value="Unassembled WGS sequence"/>
</dbReference>
<evidence type="ECO:0000313" key="2">
    <source>
        <dbReference type="EMBL" id="GAA5119772.1"/>
    </source>
</evidence>
<proteinExistence type="predicted"/>
<keyword evidence="3" id="KW-1185">Reference proteome</keyword>
<sequence>MANEGYWARYESTIDEQIRKAEERGDFADLPGKGKPLPGIDAPYDENWWIKSWVEREGVPSDALLPTPLQLRKEAERLPEEVRDLPTEEAVRAAVSDLNRRIAEWVRAPSGPAIPVRRVDPEAIVRSWRASRSAPSPAPVVDAPTRTRWWRRRRNG</sequence>
<organism evidence="2 3">
    <name type="scientific">Pseudonocardia adelaidensis</name>
    <dbReference type="NCBI Taxonomy" id="648754"/>
    <lineage>
        <taxon>Bacteria</taxon>
        <taxon>Bacillati</taxon>
        <taxon>Actinomycetota</taxon>
        <taxon>Actinomycetes</taxon>
        <taxon>Pseudonocardiales</taxon>
        <taxon>Pseudonocardiaceae</taxon>
        <taxon>Pseudonocardia</taxon>
    </lineage>
</organism>
<reference evidence="3" key="1">
    <citation type="journal article" date="2019" name="Int. J. Syst. Evol. Microbiol.">
        <title>The Global Catalogue of Microorganisms (GCM) 10K type strain sequencing project: providing services to taxonomists for standard genome sequencing and annotation.</title>
        <authorList>
            <consortium name="The Broad Institute Genomics Platform"/>
            <consortium name="The Broad Institute Genome Sequencing Center for Infectious Disease"/>
            <person name="Wu L."/>
            <person name="Ma J."/>
        </authorList>
    </citation>
    <scope>NUCLEOTIDE SEQUENCE [LARGE SCALE GENOMIC DNA]</scope>
    <source>
        <strain evidence="3">JCM 18302</strain>
    </source>
</reference>
<evidence type="ECO:0000313" key="3">
    <source>
        <dbReference type="Proteomes" id="UP001500804"/>
    </source>
</evidence>
<protein>
    <recommendedName>
        <fullName evidence="1">DnaJ homologue subfamily C member 28 conserved domain-containing protein</fullName>
    </recommendedName>
</protein>
<dbReference type="Pfam" id="PF09350">
    <property type="entry name" value="DJC28_CD"/>
    <property type="match status" value="1"/>
</dbReference>
<dbReference type="EMBL" id="BAABJO010000008">
    <property type="protein sequence ID" value="GAA5119772.1"/>
    <property type="molecule type" value="Genomic_DNA"/>
</dbReference>
<accession>A0ABP9NH46</accession>
<comment type="caution">
    <text evidence="2">The sequence shown here is derived from an EMBL/GenBank/DDBJ whole genome shotgun (WGS) entry which is preliminary data.</text>
</comment>
<dbReference type="RefSeq" id="WP_345605232.1">
    <property type="nucleotide sequence ID" value="NZ_BAABJO010000008.1"/>
</dbReference>
<dbReference type="InterPro" id="IPR018961">
    <property type="entry name" value="DnaJ_homolog_subfam-C_membr-28"/>
</dbReference>